<evidence type="ECO:0000256" key="2">
    <source>
        <dbReference type="ARBA" id="ARBA00023002"/>
    </source>
</evidence>
<dbReference type="CDD" id="cd05374">
    <property type="entry name" value="17beta-HSD-like_SDR_c"/>
    <property type="match status" value="1"/>
</dbReference>
<dbReference type="EMBL" id="JBHSMD010000004">
    <property type="protein sequence ID" value="MFC5494077.1"/>
    <property type="molecule type" value="Genomic_DNA"/>
</dbReference>
<evidence type="ECO:0000313" key="4">
    <source>
        <dbReference type="EMBL" id="MFC5494077.1"/>
    </source>
</evidence>
<dbReference type="NCBIfam" id="NF004826">
    <property type="entry name" value="PRK06182.1"/>
    <property type="match status" value="1"/>
</dbReference>
<dbReference type="InterPro" id="IPR036291">
    <property type="entry name" value="NAD(P)-bd_dom_sf"/>
</dbReference>
<reference evidence="5" key="1">
    <citation type="journal article" date="2019" name="Int. J. Syst. Evol. Microbiol.">
        <title>The Global Catalogue of Microorganisms (GCM) 10K type strain sequencing project: providing services to taxonomists for standard genome sequencing and annotation.</title>
        <authorList>
            <consortium name="The Broad Institute Genomics Platform"/>
            <consortium name="The Broad Institute Genome Sequencing Center for Infectious Disease"/>
            <person name="Wu L."/>
            <person name="Ma J."/>
        </authorList>
    </citation>
    <scope>NUCLEOTIDE SEQUENCE [LARGE SCALE GENOMIC DNA]</scope>
    <source>
        <strain evidence="5">KACC 13778</strain>
    </source>
</reference>
<name>A0ABW0N514_9ACTN</name>
<accession>A0ABW0N514</accession>
<dbReference type="PANTHER" id="PTHR44169:SF6">
    <property type="entry name" value="NADPH-DEPENDENT 1-ACYLDIHYDROXYACETONE PHOSPHATE REDUCTASE"/>
    <property type="match status" value="1"/>
</dbReference>
<organism evidence="4 5">
    <name type="scientific">Nocardioides caricicola</name>
    <dbReference type="NCBI Taxonomy" id="634770"/>
    <lineage>
        <taxon>Bacteria</taxon>
        <taxon>Bacillati</taxon>
        <taxon>Actinomycetota</taxon>
        <taxon>Actinomycetes</taxon>
        <taxon>Propionibacteriales</taxon>
        <taxon>Nocardioidaceae</taxon>
        <taxon>Nocardioides</taxon>
    </lineage>
</organism>
<evidence type="ECO:0000256" key="3">
    <source>
        <dbReference type="RuleBase" id="RU000363"/>
    </source>
</evidence>
<dbReference type="PRINTS" id="PR00080">
    <property type="entry name" value="SDRFAMILY"/>
</dbReference>
<keyword evidence="5" id="KW-1185">Reference proteome</keyword>
<proteinExistence type="inferred from homology"/>
<protein>
    <submittedName>
        <fullName evidence="4">Oxidoreductase</fullName>
    </submittedName>
</protein>
<dbReference type="Proteomes" id="UP001595956">
    <property type="component" value="Unassembled WGS sequence"/>
</dbReference>
<dbReference type="Gene3D" id="3.40.50.720">
    <property type="entry name" value="NAD(P)-binding Rossmann-like Domain"/>
    <property type="match status" value="1"/>
</dbReference>
<dbReference type="InterPro" id="IPR002347">
    <property type="entry name" value="SDR_fam"/>
</dbReference>
<comment type="caution">
    <text evidence="4">The sequence shown here is derived from an EMBL/GenBank/DDBJ whole genome shotgun (WGS) entry which is preliminary data.</text>
</comment>
<dbReference type="PANTHER" id="PTHR44169">
    <property type="entry name" value="NADPH-DEPENDENT 1-ACYLDIHYDROXYACETONE PHOSPHATE REDUCTASE"/>
    <property type="match status" value="1"/>
</dbReference>
<sequence>MSRSGKGRVALVTGGSSGIGKASAYRLRRAGFDVYAVARRLDKLAPLQKDGIRTFRMDVTDEESMTAGVDRVLAEAGRVDVLVNNAGYGSYGAVEDVSIDEARRQFEVNLFGLARLTQLVTPSMRERHRGRIINISSIGAVIYEPFGAWYHATKFAVEGFSDSLRVELRPYGIDVVIVRPAGIVTEWNRISREALVETSRGGLYEERAVAAARTLKHVDNRLLSSGPRAVAKKVTKAATVGHPRTRYPAGRGARVIPLARQVLPDRAFDLVLERVYLR</sequence>
<gene>
    <name evidence="4" type="ORF">ACFPKY_13250</name>
</gene>
<dbReference type="Pfam" id="PF00106">
    <property type="entry name" value="adh_short"/>
    <property type="match status" value="1"/>
</dbReference>
<keyword evidence="2" id="KW-0560">Oxidoreductase</keyword>
<dbReference type="PRINTS" id="PR00081">
    <property type="entry name" value="GDHRDH"/>
</dbReference>
<dbReference type="SUPFAM" id="SSF51735">
    <property type="entry name" value="NAD(P)-binding Rossmann-fold domains"/>
    <property type="match status" value="1"/>
</dbReference>
<dbReference type="RefSeq" id="WP_345179592.1">
    <property type="nucleotide sequence ID" value="NZ_BAABFQ010000007.1"/>
</dbReference>
<evidence type="ECO:0000313" key="5">
    <source>
        <dbReference type="Proteomes" id="UP001595956"/>
    </source>
</evidence>
<evidence type="ECO:0000256" key="1">
    <source>
        <dbReference type="ARBA" id="ARBA00006484"/>
    </source>
</evidence>
<comment type="similarity">
    <text evidence="1 3">Belongs to the short-chain dehydrogenases/reductases (SDR) family.</text>
</comment>